<sequence>MNRKSMRNYQPTKRRLIQFIGSPLEDVVTKNGTNGQRWRDTIEAVCNSIKKADRKIVFANIIGANAHLSSTDKDDMQEVISVSLLTKSSTSVGALHLHLDGTWKLFTRGRGIKDRHAAKIERANLPGYISTKSTPQRC</sequence>
<organism evidence="1 2">
    <name type="scientific">Penicillium cf. viridicatum</name>
    <dbReference type="NCBI Taxonomy" id="2972119"/>
    <lineage>
        <taxon>Eukaryota</taxon>
        <taxon>Fungi</taxon>
        <taxon>Dikarya</taxon>
        <taxon>Ascomycota</taxon>
        <taxon>Pezizomycotina</taxon>
        <taxon>Eurotiomycetes</taxon>
        <taxon>Eurotiomycetidae</taxon>
        <taxon>Eurotiales</taxon>
        <taxon>Aspergillaceae</taxon>
        <taxon>Penicillium</taxon>
    </lineage>
</organism>
<reference evidence="1" key="2">
    <citation type="journal article" date="2023" name="IMA Fungus">
        <title>Comparative genomic study of the Penicillium genus elucidates a diverse pangenome and 15 lateral gene transfer events.</title>
        <authorList>
            <person name="Petersen C."/>
            <person name="Sorensen T."/>
            <person name="Nielsen M.R."/>
            <person name="Sondergaard T.E."/>
            <person name="Sorensen J.L."/>
            <person name="Fitzpatrick D.A."/>
            <person name="Frisvad J.C."/>
            <person name="Nielsen K.L."/>
        </authorList>
    </citation>
    <scope>NUCLEOTIDE SEQUENCE</scope>
    <source>
        <strain evidence="1">IBT 20477</strain>
    </source>
</reference>
<proteinExistence type="predicted"/>
<keyword evidence="2" id="KW-1185">Reference proteome</keyword>
<evidence type="ECO:0000313" key="1">
    <source>
        <dbReference type="EMBL" id="KAJ5195963.1"/>
    </source>
</evidence>
<accession>A0A9W9JFJ3</accession>
<protein>
    <submittedName>
        <fullName evidence="1">Uncharacterized protein</fullName>
    </submittedName>
</protein>
<dbReference type="AlphaFoldDB" id="A0A9W9JFJ3"/>
<name>A0A9W9JFJ3_9EURO</name>
<gene>
    <name evidence="1" type="ORF">N7449_006442</name>
</gene>
<dbReference type="Proteomes" id="UP001150942">
    <property type="component" value="Unassembled WGS sequence"/>
</dbReference>
<dbReference type="EMBL" id="JAPQKQ010000005">
    <property type="protein sequence ID" value="KAJ5195963.1"/>
    <property type="molecule type" value="Genomic_DNA"/>
</dbReference>
<evidence type="ECO:0000313" key="2">
    <source>
        <dbReference type="Proteomes" id="UP001150942"/>
    </source>
</evidence>
<dbReference type="OrthoDB" id="3531694at2759"/>
<reference evidence="1" key="1">
    <citation type="submission" date="2022-11" db="EMBL/GenBank/DDBJ databases">
        <authorList>
            <person name="Petersen C."/>
        </authorList>
    </citation>
    <scope>NUCLEOTIDE SEQUENCE</scope>
    <source>
        <strain evidence="1">IBT 20477</strain>
    </source>
</reference>
<comment type="caution">
    <text evidence="1">The sequence shown here is derived from an EMBL/GenBank/DDBJ whole genome shotgun (WGS) entry which is preliminary data.</text>
</comment>